<sequence length="87" mass="10019">MELEEYIKDATDEAMSDYIKSEKYKEHKKQINDLLRNMRENLSSEKMILLNQLLDAISVCDGAFASEAYLQGVVEGIALYKKKIRSV</sequence>
<accession>A0A173W4Q5</accession>
<protein>
    <submittedName>
        <fullName evidence="1">Uncharacterized protein</fullName>
    </submittedName>
</protein>
<reference evidence="1 2" key="1">
    <citation type="submission" date="2015-09" db="EMBL/GenBank/DDBJ databases">
        <authorList>
            <consortium name="Pathogen Informatics"/>
        </authorList>
    </citation>
    <scope>NUCLEOTIDE SEQUENCE [LARGE SCALE GENOMIC DNA]</scope>
    <source>
        <strain evidence="1 2">2789STDY5608866</strain>
    </source>
</reference>
<dbReference type="Proteomes" id="UP000095439">
    <property type="component" value="Unassembled WGS sequence"/>
</dbReference>
<dbReference type="EMBL" id="CYYY01000001">
    <property type="protein sequence ID" value="CUN34529.1"/>
    <property type="molecule type" value="Genomic_DNA"/>
</dbReference>
<dbReference type="RefSeq" id="WP_055179923.1">
    <property type="nucleotide sequence ID" value="NZ_CABIWY010000001.1"/>
</dbReference>
<evidence type="ECO:0000313" key="1">
    <source>
        <dbReference type="EMBL" id="CUN34529.1"/>
    </source>
</evidence>
<evidence type="ECO:0000313" key="2">
    <source>
        <dbReference type="Proteomes" id="UP000095439"/>
    </source>
</evidence>
<dbReference type="AlphaFoldDB" id="A0A173W4Q5"/>
<proteinExistence type="predicted"/>
<gene>
    <name evidence="1" type="ORF">ERS852423_00041</name>
</gene>
<organism evidence="1 2">
    <name type="scientific">Dorea longicatena</name>
    <dbReference type="NCBI Taxonomy" id="88431"/>
    <lineage>
        <taxon>Bacteria</taxon>
        <taxon>Bacillati</taxon>
        <taxon>Bacillota</taxon>
        <taxon>Clostridia</taxon>
        <taxon>Lachnospirales</taxon>
        <taxon>Lachnospiraceae</taxon>
        <taxon>Dorea</taxon>
    </lineage>
</organism>
<name>A0A173W4Q5_9FIRM</name>